<dbReference type="PANTHER" id="PTHR47693:SF1">
    <property type="entry name" value="BZIP TRANSCRIPTION FACTOR RISBZ3"/>
    <property type="match status" value="1"/>
</dbReference>
<evidence type="ECO:0000256" key="1">
    <source>
        <dbReference type="ARBA" id="ARBA00004123"/>
    </source>
</evidence>
<dbReference type="InterPro" id="IPR004827">
    <property type="entry name" value="bZIP"/>
</dbReference>
<dbReference type="STRING" id="1088818.A0A2I0A558"/>
<evidence type="ECO:0000313" key="8">
    <source>
        <dbReference type="EMBL" id="PKA50675.1"/>
    </source>
</evidence>
<evidence type="ECO:0000313" key="9">
    <source>
        <dbReference type="Proteomes" id="UP000236161"/>
    </source>
</evidence>
<dbReference type="OrthoDB" id="1299653at2759"/>
<evidence type="ECO:0000256" key="5">
    <source>
        <dbReference type="ARBA" id="ARBA00023242"/>
    </source>
</evidence>
<dbReference type="Proteomes" id="UP000236161">
    <property type="component" value="Unassembled WGS sequence"/>
</dbReference>
<sequence length="281" mass="30959">MTSIPSSSISVDTSLSLPEMKSRIIIRMPQVVLLVVHWQKGKYGLRALFLCFPASVLQLNPNPSTGVQLPSLKPKSIENQTLGGSSGSDQSDEESFETEAGPCQQSTDTINLKRMRRKVSNRESARRSRRRKQAHLADLEQQVDQLRGENASLYKQLTEANQQFTDSVTDNRILKSDVEALRVKVKMAENMVARGSLTCSLDHLLQSPISSSHLLGSLPNFDLQTKAASYLDAPLAGLANNTGDAAAEEVETKNGDIRTSVHNLQNRISDDIANFSTQIWP</sequence>
<dbReference type="GO" id="GO:0003677">
    <property type="term" value="F:DNA binding"/>
    <property type="evidence" value="ECO:0007669"/>
    <property type="project" value="UniProtKB-KW"/>
</dbReference>
<dbReference type="PANTHER" id="PTHR47693">
    <property type="entry name" value="BZIP TRANSCRIPTION FACTOR RISBZ3-RELATED"/>
    <property type="match status" value="1"/>
</dbReference>
<dbReference type="InterPro" id="IPR044168">
    <property type="entry name" value="RISBZ3/4/5"/>
</dbReference>
<dbReference type="Gene3D" id="1.20.5.170">
    <property type="match status" value="1"/>
</dbReference>
<dbReference type="FunFam" id="1.20.5.170:FF:000020">
    <property type="entry name" value="BZIP transcription factor"/>
    <property type="match status" value="1"/>
</dbReference>
<dbReference type="InterPro" id="IPR045314">
    <property type="entry name" value="bZIP_plant_GBF1"/>
</dbReference>
<keyword evidence="2" id="KW-0805">Transcription regulation</keyword>
<dbReference type="SMART" id="SM00338">
    <property type="entry name" value="BRLZ"/>
    <property type="match status" value="1"/>
</dbReference>
<accession>A0A2I0A558</accession>
<dbReference type="AlphaFoldDB" id="A0A2I0A558"/>
<keyword evidence="4" id="KW-0804">Transcription</keyword>
<feature type="domain" description="BZIP" evidence="7">
    <location>
        <begin position="111"/>
        <end position="163"/>
    </location>
</feature>
<name>A0A2I0A558_9ASPA</name>
<keyword evidence="3" id="KW-0238">DNA-binding</keyword>
<dbReference type="PROSITE" id="PS00036">
    <property type="entry name" value="BZIP_BASIC"/>
    <property type="match status" value="1"/>
</dbReference>
<evidence type="ECO:0000256" key="3">
    <source>
        <dbReference type="ARBA" id="ARBA00023125"/>
    </source>
</evidence>
<dbReference type="SUPFAM" id="SSF57959">
    <property type="entry name" value="Leucine zipper domain"/>
    <property type="match status" value="1"/>
</dbReference>
<dbReference type="CDD" id="cd14702">
    <property type="entry name" value="bZIP_plant_GBF1"/>
    <property type="match status" value="1"/>
</dbReference>
<dbReference type="EMBL" id="KZ452022">
    <property type="protein sequence ID" value="PKA50675.1"/>
    <property type="molecule type" value="Genomic_DNA"/>
</dbReference>
<organism evidence="8 9">
    <name type="scientific">Apostasia shenzhenica</name>
    <dbReference type="NCBI Taxonomy" id="1088818"/>
    <lineage>
        <taxon>Eukaryota</taxon>
        <taxon>Viridiplantae</taxon>
        <taxon>Streptophyta</taxon>
        <taxon>Embryophyta</taxon>
        <taxon>Tracheophyta</taxon>
        <taxon>Spermatophyta</taxon>
        <taxon>Magnoliopsida</taxon>
        <taxon>Liliopsida</taxon>
        <taxon>Asparagales</taxon>
        <taxon>Orchidaceae</taxon>
        <taxon>Apostasioideae</taxon>
        <taxon>Apostasia</taxon>
    </lineage>
</organism>
<feature type="region of interest" description="Disordered" evidence="6">
    <location>
        <begin position="67"/>
        <end position="138"/>
    </location>
</feature>
<dbReference type="InterPro" id="IPR046347">
    <property type="entry name" value="bZIP_sf"/>
</dbReference>
<proteinExistence type="predicted"/>
<dbReference type="GO" id="GO:0005634">
    <property type="term" value="C:nucleus"/>
    <property type="evidence" value="ECO:0007669"/>
    <property type="project" value="UniProtKB-SubCell"/>
</dbReference>
<keyword evidence="5" id="KW-0539">Nucleus</keyword>
<dbReference type="PROSITE" id="PS50217">
    <property type="entry name" value="BZIP"/>
    <property type="match status" value="1"/>
</dbReference>
<evidence type="ECO:0000259" key="7">
    <source>
        <dbReference type="PROSITE" id="PS50217"/>
    </source>
</evidence>
<evidence type="ECO:0000256" key="6">
    <source>
        <dbReference type="SAM" id="MobiDB-lite"/>
    </source>
</evidence>
<dbReference type="Pfam" id="PF00170">
    <property type="entry name" value="bZIP_1"/>
    <property type="match status" value="1"/>
</dbReference>
<protein>
    <submittedName>
        <fullName evidence="8">Basic leucine zipper 9</fullName>
    </submittedName>
</protein>
<reference evidence="8 9" key="1">
    <citation type="journal article" date="2017" name="Nature">
        <title>The Apostasia genome and the evolution of orchids.</title>
        <authorList>
            <person name="Zhang G.Q."/>
            <person name="Liu K.W."/>
            <person name="Li Z."/>
            <person name="Lohaus R."/>
            <person name="Hsiao Y.Y."/>
            <person name="Niu S.C."/>
            <person name="Wang J.Y."/>
            <person name="Lin Y.C."/>
            <person name="Xu Q."/>
            <person name="Chen L.J."/>
            <person name="Yoshida K."/>
            <person name="Fujiwara S."/>
            <person name="Wang Z.W."/>
            <person name="Zhang Y.Q."/>
            <person name="Mitsuda N."/>
            <person name="Wang M."/>
            <person name="Liu G.H."/>
            <person name="Pecoraro L."/>
            <person name="Huang H.X."/>
            <person name="Xiao X.J."/>
            <person name="Lin M."/>
            <person name="Wu X.Y."/>
            <person name="Wu W.L."/>
            <person name="Chen Y.Y."/>
            <person name="Chang S.B."/>
            <person name="Sakamoto S."/>
            <person name="Ohme-Takagi M."/>
            <person name="Yagi M."/>
            <person name="Zeng S.J."/>
            <person name="Shen C.Y."/>
            <person name="Yeh C.M."/>
            <person name="Luo Y.B."/>
            <person name="Tsai W.C."/>
            <person name="Van de Peer Y."/>
            <person name="Liu Z.J."/>
        </authorList>
    </citation>
    <scope>NUCLEOTIDE SEQUENCE [LARGE SCALE GENOMIC DNA]</scope>
    <source>
        <strain evidence="9">cv. Shenzhen</strain>
        <tissue evidence="8">Stem</tissue>
    </source>
</reference>
<dbReference type="GO" id="GO:0003700">
    <property type="term" value="F:DNA-binding transcription factor activity"/>
    <property type="evidence" value="ECO:0007669"/>
    <property type="project" value="InterPro"/>
</dbReference>
<evidence type="ECO:0000256" key="4">
    <source>
        <dbReference type="ARBA" id="ARBA00023163"/>
    </source>
</evidence>
<keyword evidence="9" id="KW-1185">Reference proteome</keyword>
<gene>
    <name evidence="8" type="primary">BZIP9</name>
    <name evidence="8" type="ORF">AXF42_Ash018014</name>
</gene>
<evidence type="ECO:0000256" key="2">
    <source>
        <dbReference type="ARBA" id="ARBA00023015"/>
    </source>
</evidence>
<comment type="subcellular location">
    <subcellularLocation>
        <location evidence="1">Nucleus</location>
    </subcellularLocation>
</comment>